<protein>
    <submittedName>
        <fullName evidence="2">Heat shock protein</fullName>
    </submittedName>
</protein>
<dbReference type="AlphaFoldDB" id="A0A2Z7DC96"/>
<keyword evidence="1" id="KW-1133">Transmembrane helix</keyword>
<gene>
    <name evidence="2" type="ORF">F511_20661</name>
</gene>
<reference evidence="2 3" key="1">
    <citation type="journal article" date="2015" name="Proc. Natl. Acad. Sci. U.S.A.">
        <title>The resurrection genome of Boea hygrometrica: A blueprint for survival of dehydration.</title>
        <authorList>
            <person name="Xiao L."/>
            <person name="Yang G."/>
            <person name="Zhang L."/>
            <person name="Yang X."/>
            <person name="Zhao S."/>
            <person name="Ji Z."/>
            <person name="Zhou Q."/>
            <person name="Hu M."/>
            <person name="Wang Y."/>
            <person name="Chen M."/>
            <person name="Xu Y."/>
            <person name="Jin H."/>
            <person name="Xiao X."/>
            <person name="Hu G."/>
            <person name="Bao F."/>
            <person name="Hu Y."/>
            <person name="Wan P."/>
            <person name="Li L."/>
            <person name="Deng X."/>
            <person name="Kuang T."/>
            <person name="Xiang C."/>
            <person name="Zhu J.K."/>
            <person name="Oliver M.J."/>
            <person name="He Y."/>
        </authorList>
    </citation>
    <scope>NUCLEOTIDE SEQUENCE [LARGE SCALE GENOMIC DNA]</scope>
    <source>
        <strain evidence="3">cv. XS01</strain>
    </source>
</reference>
<keyword evidence="2" id="KW-0346">Stress response</keyword>
<feature type="transmembrane region" description="Helical" evidence="1">
    <location>
        <begin position="18"/>
        <end position="36"/>
    </location>
</feature>
<evidence type="ECO:0000313" key="2">
    <source>
        <dbReference type="EMBL" id="KZV54671.1"/>
    </source>
</evidence>
<evidence type="ECO:0000313" key="3">
    <source>
        <dbReference type="Proteomes" id="UP000250235"/>
    </source>
</evidence>
<sequence>MACLGILFGCKPDSVKSYLFSVLIIIGILICLRLICHAVRLLLRKEEYEQDHGHIEGGITAR</sequence>
<evidence type="ECO:0000256" key="1">
    <source>
        <dbReference type="SAM" id="Phobius"/>
    </source>
</evidence>
<keyword evidence="1" id="KW-0812">Transmembrane</keyword>
<organism evidence="2 3">
    <name type="scientific">Dorcoceras hygrometricum</name>
    <dbReference type="NCBI Taxonomy" id="472368"/>
    <lineage>
        <taxon>Eukaryota</taxon>
        <taxon>Viridiplantae</taxon>
        <taxon>Streptophyta</taxon>
        <taxon>Embryophyta</taxon>
        <taxon>Tracheophyta</taxon>
        <taxon>Spermatophyta</taxon>
        <taxon>Magnoliopsida</taxon>
        <taxon>eudicotyledons</taxon>
        <taxon>Gunneridae</taxon>
        <taxon>Pentapetalae</taxon>
        <taxon>asterids</taxon>
        <taxon>lamiids</taxon>
        <taxon>Lamiales</taxon>
        <taxon>Gesneriaceae</taxon>
        <taxon>Didymocarpoideae</taxon>
        <taxon>Trichosporeae</taxon>
        <taxon>Loxocarpinae</taxon>
        <taxon>Dorcoceras</taxon>
    </lineage>
</organism>
<keyword evidence="1" id="KW-0472">Membrane</keyword>
<name>A0A2Z7DC96_9LAMI</name>
<accession>A0A2Z7DC96</accession>
<keyword evidence="3" id="KW-1185">Reference proteome</keyword>
<dbReference type="EMBL" id="KQ989402">
    <property type="protein sequence ID" value="KZV54671.1"/>
    <property type="molecule type" value="Genomic_DNA"/>
</dbReference>
<dbReference type="Proteomes" id="UP000250235">
    <property type="component" value="Unassembled WGS sequence"/>
</dbReference>
<proteinExistence type="predicted"/>